<evidence type="ECO:0000256" key="1">
    <source>
        <dbReference type="SAM" id="MobiDB-lite"/>
    </source>
</evidence>
<reference evidence="2 3" key="1">
    <citation type="submission" date="2014-06" db="EMBL/GenBank/DDBJ databases">
        <title>Draft genome sequence of Bacillus gaemokensis JCM 15801 (MCCC 1A00707).</title>
        <authorList>
            <person name="Lai Q."/>
            <person name="Liu Y."/>
            <person name="Shao Z."/>
        </authorList>
    </citation>
    <scope>NUCLEOTIDE SEQUENCE [LARGE SCALE GENOMIC DNA]</scope>
    <source>
        <strain evidence="2 3">JCM 15801</strain>
    </source>
</reference>
<dbReference type="Proteomes" id="UP000027778">
    <property type="component" value="Unassembled WGS sequence"/>
</dbReference>
<accession>A0A073KDR8</accession>
<dbReference type="AlphaFoldDB" id="A0A073KDR8"/>
<keyword evidence="3" id="KW-1185">Reference proteome</keyword>
<comment type="caution">
    <text evidence="2">The sequence shown here is derived from an EMBL/GenBank/DDBJ whole genome shotgun (WGS) entry which is preliminary data.</text>
</comment>
<dbReference type="PROSITE" id="PS51257">
    <property type="entry name" value="PROKAR_LIPOPROTEIN"/>
    <property type="match status" value="1"/>
</dbReference>
<dbReference type="OrthoDB" id="1114958at2"/>
<evidence type="ECO:0000313" key="3">
    <source>
        <dbReference type="Proteomes" id="UP000027778"/>
    </source>
</evidence>
<evidence type="ECO:0000313" key="2">
    <source>
        <dbReference type="EMBL" id="KEK24602.1"/>
    </source>
</evidence>
<feature type="region of interest" description="Disordered" evidence="1">
    <location>
        <begin position="56"/>
        <end position="88"/>
    </location>
</feature>
<gene>
    <name evidence="2" type="ORF">BAGA_26000</name>
</gene>
<feature type="compositionally biased region" description="Acidic residues" evidence="1">
    <location>
        <begin position="64"/>
        <end position="75"/>
    </location>
</feature>
<dbReference type="STRING" id="574375.AZF08_05530"/>
<proteinExistence type="predicted"/>
<protein>
    <submittedName>
        <fullName evidence="2">Uncharacterized protein</fullName>
    </submittedName>
</protein>
<organism evidence="2 3">
    <name type="scientific">Bacillus gaemokensis</name>
    <dbReference type="NCBI Taxonomy" id="574375"/>
    <lineage>
        <taxon>Bacteria</taxon>
        <taxon>Bacillati</taxon>
        <taxon>Bacillota</taxon>
        <taxon>Bacilli</taxon>
        <taxon>Bacillales</taxon>
        <taxon>Bacillaceae</taxon>
        <taxon>Bacillus</taxon>
        <taxon>Bacillus cereus group</taxon>
    </lineage>
</organism>
<name>A0A073KDR8_9BACI</name>
<dbReference type="EMBL" id="JOTM01000006">
    <property type="protein sequence ID" value="KEK24602.1"/>
    <property type="molecule type" value="Genomic_DNA"/>
</dbReference>
<dbReference type="eggNOG" id="ENOG5032S5K">
    <property type="taxonomic scope" value="Bacteria"/>
</dbReference>
<dbReference type="RefSeq" id="WP_033674364.1">
    <property type="nucleotide sequence ID" value="NZ_JOTM01000006.1"/>
</dbReference>
<feature type="compositionally biased region" description="Basic and acidic residues" evidence="1">
    <location>
        <begin position="78"/>
        <end position="88"/>
    </location>
</feature>
<sequence length="374" mass="43651">MGKFYGKLACLMMVIGFMAGCSKEVDVAEKKESCKTEEECIKLGDEMIQKVHKKMESLSRLEEPGENVEESEGGTEENPGKVEGIKEAEKKKNDDENYFFLASYYIDEEDIIDPYFEKLDKKRLNKVFADDKEAKEEIIKQHEDKDYHETLWEIYRTLIPSKYRDNIKEFDIVTDGYDGIVAHVTPSMENPKEWVLSLDTLDSGVNIDEVMKTLIHETAHVLTLSNKQIPVDKKYLKAFEDDKDISSYQNKCKNLFLQEGCAKADSYINKFHESFWKPIEQEWKERQIETNEEAQIQFFKDKHDQFVSEYGTTNVAEDIADTFTAFILQDSKKVKEGTEMKYKKIAFFYQFPELVKMRAEVLSGLYEISRKVKE</sequence>